<organism evidence="1 2">
    <name type="scientific">Operophtera brumata</name>
    <name type="common">Winter moth</name>
    <name type="synonym">Phalaena brumata</name>
    <dbReference type="NCBI Taxonomy" id="104452"/>
    <lineage>
        <taxon>Eukaryota</taxon>
        <taxon>Metazoa</taxon>
        <taxon>Ecdysozoa</taxon>
        <taxon>Arthropoda</taxon>
        <taxon>Hexapoda</taxon>
        <taxon>Insecta</taxon>
        <taxon>Pterygota</taxon>
        <taxon>Neoptera</taxon>
        <taxon>Endopterygota</taxon>
        <taxon>Lepidoptera</taxon>
        <taxon>Glossata</taxon>
        <taxon>Ditrysia</taxon>
        <taxon>Geometroidea</taxon>
        <taxon>Geometridae</taxon>
        <taxon>Larentiinae</taxon>
        <taxon>Operophtera</taxon>
    </lineage>
</organism>
<keyword evidence="2" id="KW-1185">Reference proteome</keyword>
<keyword evidence="1" id="KW-0131">Cell cycle</keyword>
<sequence>MIPTGSDIPKRGRITVYNKISGKPYTFEGEIKVIPDSMPYEYGLECLTLDIASLDLIPNSAILQLINRQLVGVPVKAVVGQTKLKSVEMVVYVKLLD</sequence>
<proteinExistence type="predicted"/>
<keyword evidence="1" id="KW-0132">Cell division</keyword>
<evidence type="ECO:0000313" key="2">
    <source>
        <dbReference type="Proteomes" id="UP000037510"/>
    </source>
</evidence>
<protein>
    <submittedName>
        <fullName evidence="1">Cell division protein FtsZ</fullName>
    </submittedName>
</protein>
<dbReference type="EMBL" id="JTDY01001238">
    <property type="protein sequence ID" value="KOB74441.1"/>
    <property type="molecule type" value="Genomic_DNA"/>
</dbReference>
<gene>
    <name evidence="1" type="ORF">OBRU01_09127</name>
</gene>
<name>A0A0L7LGV8_OPEBR</name>
<reference evidence="1 2" key="1">
    <citation type="journal article" date="2015" name="Genome Biol. Evol.">
        <title>The genome of winter moth (Operophtera brumata) provides a genomic perspective on sexual dimorphism and phenology.</title>
        <authorList>
            <person name="Derks M.F."/>
            <person name="Smit S."/>
            <person name="Salis L."/>
            <person name="Schijlen E."/>
            <person name="Bossers A."/>
            <person name="Mateman C."/>
            <person name="Pijl A.S."/>
            <person name="de Ridder D."/>
            <person name="Groenen M.A."/>
            <person name="Visser M.E."/>
            <person name="Megens H.J."/>
        </authorList>
    </citation>
    <scope>NUCLEOTIDE SEQUENCE [LARGE SCALE GENOMIC DNA]</scope>
    <source>
        <strain evidence="1">WM2013NL</strain>
        <tissue evidence="1">Head and thorax</tissue>
    </source>
</reference>
<accession>A0A0L7LGV8</accession>
<dbReference type="GO" id="GO:0051301">
    <property type="term" value="P:cell division"/>
    <property type="evidence" value="ECO:0007669"/>
    <property type="project" value="UniProtKB-KW"/>
</dbReference>
<comment type="caution">
    <text evidence="1">The sequence shown here is derived from an EMBL/GenBank/DDBJ whole genome shotgun (WGS) entry which is preliminary data.</text>
</comment>
<evidence type="ECO:0000313" key="1">
    <source>
        <dbReference type="EMBL" id="KOB74441.1"/>
    </source>
</evidence>
<dbReference type="AlphaFoldDB" id="A0A0L7LGV8"/>
<dbReference type="Proteomes" id="UP000037510">
    <property type="component" value="Unassembled WGS sequence"/>
</dbReference>